<evidence type="ECO:0008006" key="3">
    <source>
        <dbReference type="Google" id="ProtNLM"/>
    </source>
</evidence>
<reference evidence="1 2" key="1">
    <citation type="submission" date="2019-02" db="EMBL/GenBank/DDBJ databases">
        <title>Pseudomonas spp from wheat grain.</title>
        <authorList>
            <person name="Cho G.-S."/>
            <person name="Franz C.M.A.P."/>
        </authorList>
    </citation>
    <scope>NUCLEOTIDE SEQUENCE [LARGE SCALE GENOMIC DNA]</scope>
    <source>
        <strain evidence="1 2">133NRW</strain>
    </source>
</reference>
<accession>A0A4Q7CSV5</accession>
<gene>
    <name evidence="1" type="ORF">EUX57_23635</name>
</gene>
<organism evidence="1 2">
    <name type="scientific">Pseudomonas orientalis</name>
    <dbReference type="NCBI Taxonomy" id="76758"/>
    <lineage>
        <taxon>Bacteria</taxon>
        <taxon>Pseudomonadati</taxon>
        <taxon>Pseudomonadota</taxon>
        <taxon>Gammaproteobacteria</taxon>
        <taxon>Pseudomonadales</taxon>
        <taxon>Pseudomonadaceae</taxon>
        <taxon>Pseudomonas</taxon>
    </lineage>
</organism>
<name>A0A4Q7CSV5_9PSED</name>
<dbReference type="AlphaFoldDB" id="A0A4Q7CSV5"/>
<dbReference type="Proteomes" id="UP000293369">
    <property type="component" value="Unassembled WGS sequence"/>
</dbReference>
<dbReference type="EMBL" id="SGFE01000062">
    <property type="protein sequence ID" value="RZI29295.1"/>
    <property type="molecule type" value="Genomic_DNA"/>
</dbReference>
<evidence type="ECO:0000313" key="2">
    <source>
        <dbReference type="Proteomes" id="UP000293369"/>
    </source>
</evidence>
<protein>
    <recommendedName>
        <fullName evidence="3">DUF1534 domain-containing protein</fullName>
    </recommendedName>
</protein>
<proteinExistence type="predicted"/>
<sequence length="80" mass="8528">MRHHCASAVFSLTAGRGASGAAFPRGAWERSSSRLFCSAFIKVPCSRTTCGHGRDQIPNRQNRTCDTPTGPAHCLQALPG</sequence>
<evidence type="ECO:0000313" key="1">
    <source>
        <dbReference type="EMBL" id="RZI29295.1"/>
    </source>
</evidence>
<comment type="caution">
    <text evidence="1">The sequence shown here is derived from an EMBL/GenBank/DDBJ whole genome shotgun (WGS) entry which is preliminary data.</text>
</comment>